<dbReference type="AlphaFoldDB" id="A0A484RKZ2"/>
<accession>A0A484RKZ2</accession>
<dbReference type="EMBL" id="CAADID010000007">
    <property type="protein sequence ID" value="VFR60656.1"/>
    <property type="molecule type" value="Genomic_DNA"/>
</dbReference>
<evidence type="ECO:0000256" key="1">
    <source>
        <dbReference type="SAM" id="MobiDB-lite"/>
    </source>
</evidence>
<organism evidence="2">
    <name type="scientific">plant metagenome</name>
    <dbReference type="NCBI Taxonomy" id="1297885"/>
    <lineage>
        <taxon>unclassified sequences</taxon>
        <taxon>metagenomes</taxon>
        <taxon>organismal metagenomes</taxon>
    </lineage>
</organism>
<evidence type="ECO:0000313" key="3">
    <source>
        <dbReference type="EMBL" id="VFR60656.1"/>
    </source>
</evidence>
<name>A0A484RKZ2_9ZZZZ</name>
<dbReference type="EMBL" id="CAADIG010000025">
    <property type="protein sequence ID" value="VFR50131.1"/>
    <property type="molecule type" value="Genomic_DNA"/>
</dbReference>
<reference evidence="2" key="1">
    <citation type="submission" date="2019-03" db="EMBL/GenBank/DDBJ databases">
        <authorList>
            <person name="Danneels B."/>
        </authorList>
    </citation>
    <scope>NUCLEOTIDE SEQUENCE</scope>
</reference>
<protein>
    <submittedName>
        <fullName evidence="2">Uncharacterized protein</fullName>
    </submittedName>
</protein>
<feature type="region of interest" description="Disordered" evidence="1">
    <location>
        <begin position="1"/>
        <end position="27"/>
    </location>
</feature>
<gene>
    <name evidence="2" type="ORF">ANT2_2776</name>
    <name evidence="3" type="ORF">ANT3_2778</name>
</gene>
<evidence type="ECO:0000313" key="2">
    <source>
        <dbReference type="EMBL" id="VFR50131.1"/>
    </source>
</evidence>
<proteinExistence type="predicted"/>
<sequence>MSPWGQARGLRKKPRTAPASIATESRLATRNARPLGFSGRCNDNFATLLHRNIINSGHSARGHQRRR</sequence>